<dbReference type="AlphaFoldDB" id="A0A515EUG7"/>
<evidence type="ECO:0000313" key="4">
    <source>
        <dbReference type="EMBL" id="QDL56316.1"/>
    </source>
</evidence>
<dbReference type="KEGG" id="rhg:EXZ61_20345"/>
<keyword evidence="3" id="KW-0012">Acyltransferase</keyword>
<dbReference type="InterPro" id="IPR016181">
    <property type="entry name" value="Acyl_CoA_acyltransferase"/>
</dbReference>
<keyword evidence="5" id="KW-1185">Reference proteome</keyword>
<reference evidence="5" key="2">
    <citation type="journal article" date="2020" name="Int. J. Syst. Evol. Microbiol.">
        <title>Genomic insights into a novel species Rhodoferax aquaticus sp. nov., isolated from freshwater.</title>
        <authorList>
            <person name="Li T."/>
            <person name="Zhuo Y."/>
            <person name="Jin C.Z."/>
            <person name="Wu X."/>
            <person name="Ko S.R."/>
            <person name="Jin F.J."/>
            <person name="Ahn C.Y."/>
            <person name="Oh H.M."/>
            <person name="Lee H.G."/>
            <person name="Jin L."/>
        </authorList>
    </citation>
    <scope>NUCLEOTIDE SEQUENCE [LARGE SCALE GENOMIC DNA]</scope>
    <source>
        <strain evidence="5">Gr-4</strain>
    </source>
</reference>
<dbReference type="GO" id="GO:0016746">
    <property type="term" value="F:acyltransferase activity"/>
    <property type="evidence" value="ECO:0007669"/>
    <property type="project" value="UniProtKB-KW"/>
</dbReference>
<protein>
    <submittedName>
        <fullName evidence="4">N-acetyltransferase</fullName>
    </submittedName>
</protein>
<keyword evidence="1" id="KW-1277">Toxin-antitoxin system</keyword>
<dbReference type="SUPFAM" id="SSF55729">
    <property type="entry name" value="Acyl-CoA N-acyltransferases (Nat)"/>
    <property type="match status" value="1"/>
</dbReference>
<dbReference type="RefSeq" id="WP_142813755.1">
    <property type="nucleotide sequence ID" value="NZ_CP036282.1"/>
</dbReference>
<dbReference type="EMBL" id="CP036282">
    <property type="protein sequence ID" value="QDL56316.1"/>
    <property type="molecule type" value="Genomic_DNA"/>
</dbReference>
<proteinExistence type="predicted"/>
<evidence type="ECO:0000313" key="5">
    <source>
        <dbReference type="Proteomes" id="UP000317365"/>
    </source>
</evidence>
<name>A0A515EUG7_9BURK</name>
<dbReference type="PANTHER" id="PTHR36449">
    <property type="entry name" value="ACETYLTRANSFERASE-RELATED"/>
    <property type="match status" value="1"/>
</dbReference>
<evidence type="ECO:0000256" key="2">
    <source>
        <dbReference type="ARBA" id="ARBA00022679"/>
    </source>
</evidence>
<evidence type="ECO:0000256" key="3">
    <source>
        <dbReference type="ARBA" id="ARBA00023315"/>
    </source>
</evidence>
<organism evidence="4 5">
    <name type="scientific">Rhodoferax aquaticus</name>
    <dbReference type="NCBI Taxonomy" id="2527691"/>
    <lineage>
        <taxon>Bacteria</taxon>
        <taxon>Pseudomonadati</taxon>
        <taxon>Pseudomonadota</taxon>
        <taxon>Betaproteobacteria</taxon>
        <taxon>Burkholderiales</taxon>
        <taxon>Comamonadaceae</taxon>
        <taxon>Rhodoferax</taxon>
    </lineage>
</organism>
<keyword evidence="2" id="KW-0808">Transferase</keyword>
<dbReference type="Gene3D" id="3.40.630.30">
    <property type="match status" value="1"/>
</dbReference>
<evidence type="ECO:0000256" key="1">
    <source>
        <dbReference type="ARBA" id="ARBA00022649"/>
    </source>
</evidence>
<dbReference type="PANTHER" id="PTHR36449:SF1">
    <property type="entry name" value="ACETYLTRANSFERASE"/>
    <property type="match status" value="1"/>
</dbReference>
<accession>A0A515EUG7</accession>
<reference evidence="5" key="1">
    <citation type="submission" date="2019-02" db="EMBL/GenBank/DDBJ databases">
        <title>Complete genome sequence of Rhodoferax sp. Gr-4.</title>
        <authorList>
            <person name="Jin L."/>
        </authorList>
    </citation>
    <scope>NUCLEOTIDE SEQUENCE [LARGE SCALE GENOMIC DNA]</scope>
    <source>
        <strain evidence="5">Gr-4</strain>
    </source>
</reference>
<gene>
    <name evidence="4" type="ORF">EXZ61_20345</name>
</gene>
<sequence>MLEEQVFNAKVHDRAGFTSGEPPLDEYLHQYAAQQSAKGLCSIFVLVNDTQPSKILGYYTLSAAQVDVLQLSSAERKKLPRYPIPCFRLGRLARHIDNRGEGLGELLVGCAVNRCLHARSQVGAYALLVDAKSQKAKSFYEAYGFIGCLDSPMTLYLPLGN</sequence>
<dbReference type="Proteomes" id="UP000317365">
    <property type="component" value="Chromosome"/>
</dbReference>